<accession>A0A402BDN3</accession>
<sequence length="81" mass="8938">MRDEKSIDEGKVGVYICHPILRALLQERLRNQSATRYQELQRKTIHLLQQEIRLSTCQAQSHLAGGIGAAKVGNADAAVAV</sequence>
<reference evidence="2" key="1">
    <citation type="submission" date="2018-12" db="EMBL/GenBank/DDBJ databases">
        <title>Tengunoibacter tsumagoiensis gen. nov., sp. nov., Dictyobacter kobayashii sp. nov., D. alpinus sp. nov., and D. joshuensis sp. nov. and description of Dictyobacteraceae fam. nov. within the order Ktedonobacterales isolated from Tengu-no-mugimeshi.</title>
        <authorList>
            <person name="Wang C.M."/>
            <person name="Zheng Y."/>
            <person name="Sakai Y."/>
            <person name="Toyoda A."/>
            <person name="Minakuchi Y."/>
            <person name="Abe K."/>
            <person name="Yokota A."/>
            <person name="Yabe S."/>
        </authorList>
    </citation>
    <scope>NUCLEOTIDE SEQUENCE [LARGE SCALE GENOMIC DNA]</scope>
    <source>
        <strain evidence="2">Uno16</strain>
    </source>
</reference>
<organism evidence="1 2">
    <name type="scientific">Dictyobacter alpinus</name>
    <dbReference type="NCBI Taxonomy" id="2014873"/>
    <lineage>
        <taxon>Bacteria</taxon>
        <taxon>Bacillati</taxon>
        <taxon>Chloroflexota</taxon>
        <taxon>Ktedonobacteria</taxon>
        <taxon>Ktedonobacterales</taxon>
        <taxon>Dictyobacteraceae</taxon>
        <taxon>Dictyobacter</taxon>
    </lineage>
</organism>
<dbReference type="AlphaFoldDB" id="A0A402BDN3"/>
<evidence type="ECO:0000313" key="2">
    <source>
        <dbReference type="Proteomes" id="UP000287171"/>
    </source>
</evidence>
<evidence type="ECO:0000313" key="1">
    <source>
        <dbReference type="EMBL" id="GCE29513.1"/>
    </source>
</evidence>
<gene>
    <name evidence="1" type="ORF">KDA_49970</name>
</gene>
<dbReference type="EMBL" id="BIFT01000002">
    <property type="protein sequence ID" value="GCE29513.1"/>
    <property type="molecule type" value="Genomic_DNA"/>
</dbReference>
<comment type="caution">
    <text evidence="1">The sequence shown here is derived from an EMBL/GenBank/DDBJ whole genome shotgun (WGS) entry which is preliminary data.</text>
</comment>
<dbReference type="Proteomes" id="UP000287171">
    <property type="component" value="Unassembled WGS sequence"/>
</dbReference>
<dbReference type="RefSeq" id="WP_126629762.1">
    <property type="nucleotide sequence ID" value="NZ_BIFT01000002.1"/>
</dbReference>
<proteinExistence type="predicted"/>
<name>A0A402BDN3_9CHLR</name>
<protein>
    <submittedName>
        <fullName evidence="1">Uncharacterized protein</fullName>
    </submittedName>
</protein>
<keyword evidence="2" id="KW-1185">Reference proteome</keyword>